<evidence type="ECO:0000256" key="1">
    <source>
        <dbReference type="SAM" id="Phobius"/>
    </source>
</evidence>
<feature type="domain" description="DUF218" evidence="2">
    <location>
        <begin position="112"/>
        <end position="256"/>
    </location>
</feature>
<keyword evidence="4" id="KW-1185">Reference proteome</keyword>
<sequence length="282" mass="32604">MFLSALLFTIIFAIVIALFTLFIYYWRGIWRALLKWWIEQHWIAKPLVIIAAIIVLFPIIFNVFFRQPLNHLEMLVASIIMSLIAYFILNFIWFASSSWLLNRKPIRIRPQFIIILGAGLIRGDHISRLLASRIDTGIKFYQQHHHPLIICSGGQGSDESVPEGLVMKQYAIEHGVEANDIVAETNSLNTFQNMQYSKKIIEQHHLSLNQGIYVSSNYHILRAGIDASKVGLKIYGIGSKTNRYFMPYATIREWIAIMLLHPWIQVLIGVLIIITNIMVFYF</sequence>
<dbReference type="GO" id="GO:0005886">
    <property type="term" value="C:plasma membrane"/>
    <property type="evidence" value="ECO:0007669"/>
    <property type="project" value="TreeGrafter"/>
</dbReference>
<dbReference type="InterPro" id="IPR014729">
    <property type="entry name" value="Rossmann-like_a/b/a_fold"/>
</dbReference>
<reference evidence="3" key="1">
    <citation type="submission" date="2022-07" db="EMBL/GenBank/DDBJ databases">
        <authorList>
            <person name="Kouya T."/>
            <person name="Ishiyama Y."/>
        </authorList>
    </citation>
    <scope>NUCLEOTIDE SEQUENCE</scope>
    <source>
        <strain evidence="3">WR16-4</strain>
    </source>
</reference>
<name>A0A9W6B000_9LACO</name>
<feature type="transmembrane region" description="Helical" evidence="1">
    <location>
        <begin position="254"/>
        <end position="281"/>
    </location>
</feature>
<evidence type="ECO:0000313" key="3">
    <source>
        <dbReference type="EMBL" id="GLB46347.1"/>
    </source>
</evidence>
<organism evidence="3 4">
    <name type="scientific">Philodulcilactobacillus myokoensis</name>
    <dbReference type="NCBI Taxonomy" id="2929573"/>
    <lineage>
        <taxon>Bacteria</taxon>
        <taxon>Bacillati</taxon>
        <taxon>Bacillota</taxon>
        <taxon>Bacilli</taxon>
        <taxon>Lactobacillales</taxon>
        <taxon>Lactobacillaceae</taxon>
        <taxon>Philodulcilactobacillus</taxon>
    </lineage>
</organism>
<protein>
    <submittedName>
        <fullName evidence="3">Membrane protein</fullName>
    </submittedName>
</protein>
<dbReference type="PANTHER" id="PTHR30336:SF18">
    <property type="entry name" value="MEMBRANE PROTEIN"/>
    <property type="match status" value="1"/>
</dbReference>
<evidence type="ECO:0000259" key="2">
    <source>
        <dbReference type="Pfam" id="PF02698"/>
    </source>
</evidence>
<comment type="caution">
    <text evidence="3">The sequence shown here is derived from an EMBL/GenBank/DDBJ whole genome shotgun (WGS) entry which is preliminary data.</text>
</comment>
<dbReference type="AlphaFoldDB" id="A0A9W6B000"/>
<dbReference type="Gene3D" id="3.40.50.620">
    <property type="entry name" value="HUPs"/>
    <property type="match status" value="1"/>
</dbReference>
<gene>
    <name evidence="3" type="ORF">WR164_03260</name>
</gene>
<keyword evidence="1" id="KW-0472">Membrane</keyword>
<feature type="transmembrane region" description="Helical" evidence="1">
    <location>
        <begin position="47"/>
        <end position="65"/>
    </location>
</feature>
<reference evidence="3" key="2">
    <citation type="journal article" date="2023" name="PLoS ONE">
        <title>Philodulcilactobacillus myokoensis gen. nov., sp. nov., a fructophilic, acidophilic, and agar-phobic lactic acid bacterium isolated from fermented vegetable extracts.</title>
        <authorList>
            <person name="Kouya T."/>
            <person name="Ishiyama Y."/>
            <person name="Ohashi S."/>
            <person name="Kumakubo R."/>
            <person name="Yamazaki T."/>
            <person name="Otaki T."/>
        </authorList>
    </citation>
    <scope>NUCLEOTIDE SEQUENCE</scope>
    <source>
        <strain evidence="3">WR16-4</strain>
    </source>
</reference>
<dbReference type="PANTHER" id="PTHR30336">
    <property type="entry name" value="INNER MEMBRANE PROTEIN, PROBABLE PERMEASE"/>
    <property type="match status" value="1"/>
</dbReference>
<dbReference type="GO" id="GO:0000270">
    <property type="term" value="P:peptidoglycan metabolic process"/>
    <property type="evidence" value="ECO:0007669"/>
    <property type="project" value="TreeGrafter"/>
</dbReference>
<proteinExistence type="predicted"/>
<feature type="transmembrane region" description="Helical" evidence="1">
    <location>
        <begin position="6"/>
        <end position="26"/>
    </location>
</feature>
<dbReference type="EMBL" id="BRPL01000002">
    <property type="protein sequence ID" value="GLB46347.1"/>
    <property type="molecule type" value="Genomic_DNA"/>
</dbReference>
<dbReference type="InterPro" id="IPR051599">
    <property type="entry name" value="Cell_Envelope_Assoc"/>
</dbReference>
<dbReference type="Proteomes" id="UP001144204">
    <property type="component" value="Unassembled WGS sequence"/>
</dbReference>
<dbReference type="CDD" id="cd06259">
    <property type="entry name" value="YdcF-like"/>
    <property type="match status" value="1"/>
</dbReference>
<evidence type="ECO:0000313" key="4">
    <source>
        <dbReference type="Proteomes" id="UP001144204"/>
    </source>
</evidence>
<dbReference type="Pfam" id="PF02698">
    <property type="entry name" value="DUF218"/>
    <property type="match status" value="1"/>
</dbReference>
<accession>A0A9W6B000</accession>
<dbReference type="GO" id="GO:0043164">
    <property type="term" value="P:Gram-negative-bacterium-type cell wall biogenesis"/>
    <property type="evidence" value="ECO:0007669"/>
    <property type="project" value="TreeGrafter"/>
</dbReference>
<keyword evidence="1" id="KW-0812">Transmembrane</keyword>
<feature type="transmembrane region" description="Helical" evidence="1">
    <location>
        <begin position="77"/>
        <end position="101"/>
    </location>
</feature>
<keyword evidence="1" id="KW-1133">Transmembrane helix</keyword>
<dbReference type="InterPro" id="IPR003848">
    <property type="entry name" value="DUF218"/>
</dbReference>